<evidence type="ECO:0000259" key="2">
    <source>
        <dbReference type="Pfam" id="PF06863"/>
    </source>
</evidence>
<comment type="caution">
    <text evidence="3">The sequence shown here is derived from an EMBL/GenBank/DDBJ whole genome shotgun (WGS) entry which is preliminary data.</text>
</comment>
<dbReference type="Gene3D" id="2.60.40.1610">
    <property type="entry name" value="Domain of unknown function DUF1254"/>
    <property type="match status" value="1"/>
</dbReference>
<accession>A0A1Y2C1M2</accession>
<keyword evidence="4" id="KW-1185">Reference proteome</keyword>
<gene>
    <name evidence="3" type="ORF">BCR33DRAFT_787440</name>
</gene>
<dbReference type="InterPro" id="IPR010679">
    <property type="entry name" value="DUF1254"/>
</dbReference>
<dbReference type="InterPro" id="IPR010621">
    <property type="entry name" value="DUF1214"/>
</dbReference>
<dbReference type="Pfam" id="PF06863">
    <property type="entry name" value="DUF1254"/>
    <property type="match status" value="1"/>
</dbReference>
<dbReference type="SUPFAM" id="SSF160935">
    <property type="entry name" value="VPA0735-like"/>
    <property type="match status" value="1"/>
</dbReference>
<evidence type="ECO:0000313" key="3">
    <source>
        <dbReference type="EMBL" id="ORY40794.1"/>
    </source>
</evidence>
<dbReference type="PANTHER" id="PTHR36509">
    <property type="entry name" value="BLL3101 PROTEIN"/>
    <property type="match status" value="1"/>
</dbReference>
<dbReference type="AlphaFoldDB" id="A0A1Y2C1M2"/>
<dbReference type="EMBL" id="MCGO01000034">
    <property type="protein sequence ID" value="ORY40794.1"/>
    <property type="molecule type" value="Genomic_DNA"/>
</dbReference>
<dbReference type="PANTHER" id="PTHR36509:SF2">
    <property type="entry name" value="BLL3101 PROTEIN"/>
    <property type="match status" value="1"/>
</dbReference>
<name>A0A1Y2C1M2_9FUNG</name>
<reference evidence="3 4" key="1">
    <citation type="submission" date="2016-07" db="EMBL/GenBank/DDBJ databases">
        <title>Pervasive Adenine N6-methylation of Active Genes in Fungi.</title>
        <authorList>
            <consortium name="DOE Joint Genome Institute"/>
            <person name="Mondo S.J."/>
            <person name="Dannebaum R.O."/>
            <person name="Kuo R.C."/>
            <person name="Labutti K."/>
            <person name="Haridas S."/>
            <person name="Kuo A."/>
            <person name="Salamov A."/>
            <person name="Ahrendt S.R."/>
            <person name="Lipzen A."/>
            <person name="Sullivan W."/>
            <person name="Andreopoulos W.B."/>
            <person name="Clum A."/>
            <person name="Lindquist E."/>
            <person name="Daum C."/>
            <person name="Ramamoorthy G.K."/>
            <person name="Gryganskyi A."/>
            <person name="Culley D."/>
            <person name="Magnuson J.K."/>
            <person name="James T.Y."/>
            <person name="O'Malley M.A."/>
            <person name="Stajich J.E."/>
            <person name="Spatafora J.W."/>
            <person name="Visel A."/>
            <person name="Grigoriev I.V."/>
        </authorList>
    </citation>
    <scope>NUCLEOTIDE SEQUENCE [LARGE SCALE GENOMIC DNA]</scope>
    <source>
        <strain evidence="3 4">JEL800</strain>
    </source>
</reference>
<protein>
    <submittedName>
        <fullName evidence="3">DUF1214-domain-containing protein</fullName>
    </submittedName>
</protein>
<feature type="domain" description="DUF1214" evidence="1">
    <location>
        <begin position="314"/>
        <end position="420"/>
    </location>
</feature>
<evidence type="ECO:0000259" key="1">
    <source>
        <dbReference type="Pfam" id="PF06742"/>
    </source>
</evidence>
<evidence type="ECO:0000313" key="4">
    <source>
        <dbReference type="Proteomes" id="UP000193642"/>
    </source>
</evidence>
<organism evidence="3 4">
    <name type="scientific">Rhizoclosmatium globosum</name>
    <dbReference type="NCBI Taxonomy" id="329046"/>
    <lineage>
        <taxon>Eukaryota</taxon>
        <taxon>Fungi</taxon>
        <taxon>Fungi incertae sedis</taxon>
        <taxon>Chytridiomycota</taxon>
        <taxon>Chytridiomycota incertae sedis</taxon>
        <taxon>Chytridiomycetes</taxon>
        <taxon>Chytridiales</taxon>
        <taxon>Chytriomycetaceae</taxon>
        <taxon>Rhizoclosmatium</taxon>
    </lineage>
</organism>
<dbReference type="InterPro" id="IPR037049">
    <property type="entry name" value="DUF1214_C_sf"/>
</dbReference>
<dbReference type="OrthoDB" id="2018906at2759"/>
<proteinExistence type="predicted"/>
<dbReference type="InterPro" id="IPR037050">
    <property type="entry name" value="DUF1254_sf"/>
</dbReference>
<feature type="domain" description="DUF1254" evidence="2">
    <location>
        <begin position="38"/>
        <end position="174"/>
    </location>
</feature>
<dbReference type="Pfam" id="PF06742">
    <property type="entry name" value="DUF1214"/>
    <property type="match status" value="1"/>
</dbReference>
<dbReference type="Proteomes" id="UP000193642">
    <property type="component" value="Unassembled WGS sequence"/>
</dbReference>
<sequence length="479" mass="51026">MSVNATVLSASAAIWGYPLVQVGLTAAGALTTAGGTLNQWISQDQLSTPTNQAIVTPNYDTLYSQAFLDLTTTGVVVTAPTTVVDRYILFEFMDAYTNVFASTSRRNYPKTNGGGKFLVYGPNSPKVADESGFDAVLQAPTNLVWLLSRTEVKYYFNDTDLAIANSIQKTFTLTTTVSASPKKGVSALIPSGTNSSDPLYFWKVLGTLITFTPPANLSELIPFTPIGISAKGFNSSQVTPQLATLLAQVAVGTDKQLKQLTLGDPVAAVKTPSPFSEINNNWVTFPSLGKFGVNFGFRAGIAATAIAGNLKEDAVYYSGRLDSNGNVLKGTLSYTIDFPVDIPADAFWSITAYYGANGTLIKNAAGIYAVGSHSPSLVQNSAGFYRVQLQSSKPTQNDVNWLPTPSSAEFYLIVRFYQPRAEVLSNTWPVPWIVPVVDYGAISGSGDSPVAPVGTALYSAGDVVKVSLLLIAALFTFII</sequence>
<dbReference type="Gene3D" id="2.60.120.600">
    <property type="entry name" value="Domain of unknown function DUF1214, C-terminal domain"/>
    <property type="match status" value="1"/>
</dbReference>